<evidence type="ECO:0000256" key="4">
    <source>
        <dbReference type="ARBA" id="ARBA00023163"/>
    </source>
</evidence>
<dbReference type="GO" id="GO:0030246">
    <property type="term" value="F:carbohydrate binding"/>
    <property type="evidence" value="ECO:0007669"/>
    <property type="project" value="InterPro"/>
</dbReference>
<evidence type="ECO:0000313" key="6">
    <source>
        <dbReference type="EMBL" id="SSC12554.1"/>
    </source>
</evidence>
<dbReference type="Gene3D" id="1.10.10.10">
    <property type="entry name" value="Winged helix-like DNA-binding domain superfamily/Winged helix DNA-binding domain"/>
    <property type="match status" value="1"/>
</dbReference>
<keyword evidence="3" id="KW-0238">DNA-binding</keyword>
<dbReference type="RefSeq" id="WP_169698857.1">
    <property type="nucleotide sequence ID" value="NZ_LS974202.1"/>
</dbReference>
<protein>
    <submittedName>
        <fullName evidence="6">Putative Transcriptional regulator LsrR</fullName>
    </submittedName>
</protein>
<keyword evidence="2" id="KW-0805">Transcription regulation</keyword>
<evidence type="ECO:0000256" key="3">
    <source>
        <dbReference type="ARBA" id="ARBA00023125"/>
    </source>
</evidence>
<dbReference type="Proteomes" id="UP000250796">
    <property type="component" value="Chromosome MESINF"/>
</dbReference>
<dbReference type="KEGG" id="minf:MESINF_1110"/>
<dbReference type="InterPro" id="IPR036388">
    <property type="entry name" value="WH-like_DNA-bd_sf"/>
</dbReference>
<reference evidence="6 7" key="1">
    <citation type="submission" date="2017-01" db="EMBL/GenBank/DDBJ databases">
        <authorList>
            <person name="Erauso G."/>
        </authorList>
    </citation>
    <scope>NUCLEOTIDE SEQUENCE [LARGE SCALE GENOMIC DNA]</scope>
    <source>
        <strain evidence="6">MESINF1</strain>
    </source>
</reference>
<dbReference type="EMBL" id="LS974202">
    <property type="protein sequence ID" value="SSC12554.1"/>
    <property type="molecule type" value="Genomic_DNA"/>
</dbReference>
<dbReference type="InterPro" id="IPR007324">
    <property type="entry name" value="Sugar-bd_dom_put"/>
</dbReference>
<dbReference type="InterPro" id="IPR051054">
    <property type="entry name" value="SorC_transcr_regulators"/>
</dbReference>
<dbReference type="SUPFAM" id="SSF88659">
    <property type="entry name" value="Sigma3 and sigma4 domains of RNA polymerase sigma factors"/>
    <property type="match status" value="1"/>
</dbReference>
<feature type="domain" description="Sugar-binding" evidence="5">
    <location>
        <begin position="56"/>
        <end position="305"/>
    </location>
</feature>
<dbReference type="SUPFAM" id="SSF100950">
    <property type="entry name" value="NagB/RpiA/CoA transferase-like"/>
    <property type="match status" value="1"/>
</dbReference>
<comment type="similarity">
    <text evidence="1">Belongs to the SorC transcriptional regulatory family.</text>
</comment>
<evidence type="ECO:0000313" key="7">
    <source>
        <dbReference type="Proteomes" id="UP000250796"/>
    </source>
</evidence>
<gene>
    <name evidence="6" type="ORF">MESINF_1110</name>
</gene>
<keyword evidence="4" id="KW-0804">Transcription</keyword>
<dbReference type="PANTHER" id="PTHR34294">
    <property type="entry name" value="TRANSCRIPTIONAL REGULATOR-RELATED"/>
    <property type="match status" value="1"/>
</dbReference>
<dbReference type="InterPro" id="IPR037171">
    <property type="entry name" value="NagB/RpiA_transferase-like"/>
</dbReference>
<evidence type="ECO:0000256" key="2">
    <source>
        <dbReference type="ARBA" id="ARBA00023015"/>
    </source>
</evidence>
<keyword evidence="7" id="KW-1185">Reference proteome</keyword>
<dbReference type="Gene3D" id="3.40.50.1360">
    <property type="match status" value="1"/>
</dbReference>
<dbReference type="AlphaFoldDB" id="A0A7Z7PNS6"/>
<evidence type="ECO:0000259" key="5">
    <source>
        <dbReference type="Pfam" id="PF04198"/>
    </source>
</evidence>
<evidence type="ECO:0000256" key="1">
    <source>
        <dbReference type="ARBA" id="ARBA00010466"/>
    </source>
</evidence>
<sequence>MFEYDMMIRVTWMYYCEDKTQSEISSILKMSRQKVQRLLSKAKEQGLVQVKILNSVHNLLSVEGKLRKVFSIHDAVVVPTAEDSEELRRSLARAAANYLSPQLEKISILGLGNGATLSHLPNYVDPSITFKKDFKVVSLLGNLLRNYSSNPTSIGMKFSDRFGVPYYGLWVPYKLDTVEAVDTVVKQKAVSEVLEIIKRVEISVVGIGSTINRNLNSGIVNEAEMKLLKSKGAVGDILGRWFNIEGKFVCEELNRRVIGADVKTPGKTIGVAGGIEKAEAIQGALEGNLIDVLITDESTANTILENKSRSSSK</sequence>
<accession>A0A7Z7PNS6</accession>
<name>A0A7Z7PNS6_9BACT</name>
<dbReference type="Pfam" id="PF04198">
    <property type="entry name" value="Sugar-bind"/>
    <property type="match status" value="1"/>
</dbReference>
<organism evidence="6 7">
    <name type="scientific">Mesotoga infera</name>
    <dbReference type="NCBI Taxonomy" id="1236046"/>
    <lineage>
        <taxon>Bacteria</taxon>
        <taxon>Thermotogati</taxon>
        <taxon>Thermotogota</taxon>
        <taxon>Thermotogae</taxon>
        <taxon>Kosmotogales</taxon>
        <taxon>Kosmotogaceae</taxon>
        <taxon>Mesotoga</taxon>
    </lineage>
</organism>
<proteinExistence type="inferred from homology"/>
<dbReference type="GO" id="GO:0003677">
    <property type="term" value="F:DNA binding"/>
    <property type="evidence" value="ECO:0007669"/>
    <property type="project" value="UniProtKB-KW"/>
</dbReference>
<dbReference type="InterPro" id="IPR013324">
    <property type="entry name" value="RNA_pol_sigma_r3/r4-like"/>
</dbReference>
<dbReference type="PANTHER" id="PTHR34294:SF1">
    <property type="entry name" value="TRANSCRIPTIONAL REGULATOR LSRR"/>
    <property type="match status" value="1"/>
</dbReference>